<dbReference type="EMBL" id="JAWQEG010000086">
    <property type="protein sequence ID" value="KAK3894863.1"/>
    <property type="molecule type" value="Genomic_DNA"/>
</dbReference>
<comment type="caution">
    <text evidence="2">The sequence shown here is derived from an EMBL/GenBank/DDBJ whole genome shotgun (WGS) entry which is preliminary data.</text>
</comment>
<evidence type="ECO:0000256" key="1">
    <source>
        <dbReference type="SAM" id="MobiDB-lite"/>
    </source>
</evidence>
<dbReference type="AlphaFoldDB" id="A0AAE1L3Y1"/>
<dbReference type="Proteomes" id="UP001286313">
    <property type="component" value="Unassembled WGS sequence"/>
</dbReference>
<organism evidence="2 3">
    <name type="scientific">Petrolisthes cinctipes</name>
    <name type="common">Flat porcelain crab</name>
    <dbReference type="NCBI Taxonomy" id="88211"/>
    <lineage>
        <taxon>Eukaryota</taxon>
        <taxon>Metazoa</taxon>
        <taxon>Ecdysozoa</taxon>
        <taxon>Arthropoda</taxon>
        <taxon>Crustacea</taxon>
        <taxon>Multicrustacea</taxon>
        <taxon>Malacostraca</taxon>
        <taxon>Eumalacostraca</taxon>
        <taxon>Eucarida</taxon>
        <taxon>Decapoda</taxon>
        <taxon>Pleocyemata</taxon>
        <taxon>Anomura</taxon>
        <taxon>Galatheoidea</taxon>
        <taxon>Porcellanidae</taxon>
        <taxon>Petrolisthes</taxon>
    </lineage>
</organism>
<reference evidence="2" key="1">
    <citation type="submission" date="2023-10" db="EMBL/GenBank/DDBJ databases">
        <title>Genome assemblies of two species of porcelain crab, Petrolisthes cinctipes and Petrolisthes manimaculis (Anomura: Porcellanidae).</title>
        <authorList>
            <person name="Angst P."/>
        </authorList>
    </citation>
    <scope>NUCLEOTIDE SEQUENCE</scope>
    <source>
        <strain evidence="2">PB745_01</strain>
        <tissue evidence="2">Gill</tissue>
    </source>
</reference>
<accession>A0AAE1L3Y1</accession>
<sequence>MSTVTTHLHSRLKLTDRYPTAGNTESQPIHRHGRRPCLDDPSILWLMAHKYHSNVLLPPRHHTCMQDIRTARAREREREMVQAGVGQFSTRANLPTTSSRKIREKKSSSFVLQFVVFCMRPCEHPHVYPEGEGVTQERWYKDDGEMLLCDSLGPRSCPVVVHRSENLTVCLSHSDDGNLYTKVHT</sequence>
<name>A0AAE1L3Y1_PETCI</name>
<feature type="region of interest" description="Disordered" evidence="1">
    <location>
        <begin position="1"/>
        <end position="34"/>
    </location>
</feature>
<evidence type="ECO:0000313" key="2">
    <source>
        <dbReference type="EMBL" id="KAK3894863.1"/>
    </source>
</evidence>
<evidence type="ECO:0000313" key="3">
    <source>
        <dbReference type="Proteomes" id="UP001286313"/>
    </source>
</evidence>
<keyword evidence="3" id="KW-1185">Reference proteome</keyword>
<protein>
    <submittedName>
        <fullName evidence="2">Uncharacterized protein</fullName>
    </submittedName>
</protein>
<gene>
    <name evidence="2" type="ORF">Pcinc_001402</name>
</gene>
<proteinExistence type="predicted"/>